<gene>
    <name evidence="3" type="ORF">FRD01_11400</name>
</gene>
<sequence length="319" mass="34129">MFFARRSLLILAAGLAISACGDADDPTKNGNNTDPNNVTNPNNSNNESNNGTVVDPNNTTIDPNNPTNNNTTEPNNPPIECEVLENFYGQIGGTGDAGGGAPTMEALDYDANLQAVYDSVPTTQDDTETEDVDEGRADDLTIEVTGALVTSTYGGNVSNTRFFLQDQNTAIRVFLDQGEQQATPIKVGQRLSFTVTSTRNFSGTPQIAKISDLVVDEEGANVPYAEATGTDLTIEQFDRIVRVFGTIESDNGECGGGNKCYTFNHGDKTTTLRSRSTFLSVGGCYTYVGPVGAFPGPLATGDKTIQLDSVNFDWLFELR</sequence>
<evidence type="ECO:0000256" key="1">
    <source>
        <dbReference type="SAM" id="MobiDB-lite"/>
    </source>
</evidence>
<dbReference type="PROSITE" id="PS51257">
    <property type="entry name" value="PROKAR_LIPOPROTEIN"/>
    <property type="match status" value="1"/>
</dbReference>
<feature type="signal peptide" evidence="2">
    <location>
        <begin position="1"/>
        <end position="23"/>
    </location>
</feature>
<accession>A0A5B8XWI7</accession>
<dbReference type="EMBL" id="CP042467">
    <property type="protein sequence ID" value="QED27829.1"/>
    <property type="molecule type" value="Genomic_DNA"/>
</dbReference>
<dbReference type="RefSeq" id="WP_146959712.1">
    <property type="nucleotide sequence ID" value="NZ_CP042467.1"/>
</dbReference>
<evidence type="ECO:0000313" key="4">
    <source>
        <dbReference type="Proteomes" id="UP000321595"/>
    </source>
</evidence>
<organism evidence="3 4">
    <name type="scientific">Microvenator marinus</name>
    <dbReference type="NCBI Taxonomy" id="2600177"/>
    <lineage>
        <taxon>Bacteria</taxon>
        <taxon>Deltaproteobacteria</taxon>
        <taxon>Bradymonadales</taxon>
        <taxon>Microvenatoraceae</taxon>
        <taxon>Microvenator</taxon>
    </lineage>
</organism>
<feature type="region of interest" description="Disordered" evidence="1">
    <location>
        <begin position="23"/>
        <end position="79"/>
    </location>
</feature>
<keyword evidence="4" id="KW-1185">Reference proteome</keyword>
<keyword evidence="2" id="KW-0732">Signal</keyword>
<dbReference type="Proteomes" id="UP000321595">
    <property type="component" value="Chromosome"/>
</dbReference>
<evidence type="ECO:0000256" key="2">
    <source>
        <dbReference type="SAM" id="SignalP"/>
    </source>
</evidence>
<protein>
    <submittedName>
        <fullName evidence="3">Uncharacterized protein</fullName>
    </submittedName>
</protein>
<dbReference type="AlphaFoldDB" id="A0A5B8XWI7"/>
<feature type="chain" id="PRO_5022758714" evidence="2">
    <location>
        <begin position="24"/>
        <end position="319"/>
    </location>
</feature>
<evidence type="ECO:0000313" key="3">
    <source>
        <dbReference type="EMBL" id="QED27829.1"/>
    </source>
</evidence>
<dbReference type="KEGG" id="bbae:FRD01_11400"/>
<reference evidence="3 4" key="1">
    <citation type="submission" date="2019-08" db="EMBL/GenBank/DDBJ databases">
        <authorList>
            <person name="Liang Q."/>
        </authorList>
    </citation>
    <scope>NUCLEOTIDE SEQUENCE [LARGE SCALE GENOMIC DNA]</scope>
    <source>
        <strain evidence="3 4">V1718</strain>
    </source>
</reference>
<name>A0A5B8XWI7_9DELT</name>
<dbReference type="OrthoDB" id="5490189at2"/>
<proteinExistence type="predicted"/>
<feature type="compositionally biased region" description="Low complexity" evidence="1">
    <location>
        <begin position="29"/>
        <end position="79"/>
    </location>
</feature>